<keyword evidence="4" id="KW-1185">Reference proteome</keyword>
<keyword evidence="1" id="KW-0862">Zinc</keyword>
<dbReference type="Gene3D" id="3.30.40.10">
    <property type="entry name" value="Zinc/RING finger domain, C3HC4 (zinc finger)"/>
    <property type="match status" value="1"/>
</dbReference>
<keyword evidence="1" id="KW-0863">Zinc-finger</keyword>
<dbReference type="InterPro" id="IPR001841">
    <property type="entry name" value="Znf_RING"/>
</dbReference>
<dbReference type="GeneID" id="4306183"/>
<dbReference type="GO" id="GO:0008270">
    <property type="term" value="F:zinc ion binding"/>
    <property type="evidence" value="ECO:0007669"/>
    <property type="project" value="UniProtKB-KW"/>
</dbReference>
<evidence type="ECO:0000313" key="3">
    <source>
        <dbReference type="EMBL" id="CAL44616.1"/>
    </source>
</evidence>
<protein>
    <submittedName>
        <fullName evidence="3">12.6 kDa Inhibitor of apoptosis/RING-finger profile</fullName>
    </submittedName>
</protein>
<organismHost>
    <name type="scientific">Spodoptera frugiperda</name>
    <name type="common">Fall armyworm</name>
    <dbReference type="NCBI Taxonomy" id="7108"/>
</organismHost>
<feature type="domain" description="RING-type" evidence="2">
    <location>
        <begin position="59"/>
        <end position="96"/>
    </location>
</feature>
<evidence type="ECO:0000313" key="4">
    <source>
        <dbReference type="Proteomes" id="UP000008030"/>
    </source>
</evidence>
<dbReference type="EMBL" id="AM398843">
    <property type="protein sequence ID" value="CAL44616.1"/>
    <property type="molecule type" value="Genomic_DNA"/>
</dbReference>
<evidence type="ECO:0000259" key="2">
    <source>
        <dbReference type="PROSITE" id="PS50089"/>
    </source>
</evidence>
<dbReference type="InterPro" id="IPR013083">
    <property type="entry name" value="Znf_RING/FYVE/PHD"/>
</dbReference>
<dbReference type="RefSeq" id="YP_762371.1">
    <property type="nucleotide sequence ID" value="NC_008361.1"/>
</dbReference>
<proteinExistence type="predicted"/>
<keyword evidence="1" id="KW-0479">Metal-binding</keyword>
<gene>
    <name evidence="3" type="primary">ORF016</name>
</gene>
<dbReference type="SUPFAM" id="SSF57850">
    <property type="entry name" value="RING/U-box"/>
    <property type="match status" value="1"/>
</dbReference>
<dbReference type="Pfam" id="PF13920">
    <property type="entry name" value="zf-C3HC4_3"/>
    <property type="match status" value="1"/>
</dbReference>
<dbReference type="OrthoDB" id="9255at10239"/>
<reference evidence="3 4" key="1">
    <citation type="journal article" date="2006" name="J. Virol.">
        <title>Genomic sequence of Spodoptera frugiperda Ascovirus 1a, an enveloped, double-stranded DNA insect virus that manipulates apoptosis for viral reproduction.</title>
        <authorList>
            <person name="Bideshi D.K."/>
            <person name="Demattei M.V."/>
            <person name="Rouleux-Bonnin F."/>
            <person name="Stasiak K."/>
            <person name="Tan Y."/>
            <person name="Bigot S."/>
            <person name="Bigot Y."/>
            <person name="Federici B.A."/>
        </authorList>
    </citation>
    <scope>NUCLEOTIDE SEQUENCE [LARGE SCALE GENOMIC DNA]</scope>
    <source>
        <strain evidence="4">SvAV-1a</strain>
    </source>
</reference>
<evidence type="ECO:0000256" key="1">
    <source>
        <dbReference type="PROSITE-ProRule" id="PRU00175"/>
    </source>
</evidence>
<organism evidence="3 4">
    <name type="scientific">Spodoptera frugiperda ascovirus 1a</name>
    <name type="common">SfAV-1a</name>
    <dbReference type="NCBI Taxonomy" id="113370"/>
    <lineage>
        <taxon>Viruses</taxon>
        <taxon>Varidnaviria</taxon>
        <taxon>Bamfordvirae</taxon>
        <taxon>Nucleocytoviricota</taxon>
        <taxon>Megaviricetes</taxon>
        <taxon>Pimascovirales</taxon>
        <taxon>Pimascovirales incertae sedis</taxon>
        <taxon>Ascoviridae</taxon>
        <taxon>Ascovirus</taxon>
        <taxon>Ascovirus sfav1a</taxon>
    </lineage>
</organism>
<dbReference type="KEGG" id="vg:4306183"/>
<sequence length="110" mass="12579">MYLTMDLTCNEDHYYDSTDPESLERYIDTCGRLGTCDVMVDKIDNVIADLCTLRRTKYCTVCMCKKSSVVFVPCGHYICCDSCASMLCSNKCPLCRARIALRIYVNNNKR</sequence>
<dbReference type="PROSITE" id="PS50089">
    <property type="entry name" value="ZF_RING_2"/>
    <property type="match status" value="1"/>
</dbReference>
<name>Q0E585_SFAVA</name>
<accession>Q0E585</accession>
<dbReference type="Proteomes" id="UP000008030">
    <property type="component" value="Segment"/>
</dbReference>